<dbReference type="PANTHER" id="PTHR10622">
    <property type="entry name" value="HET DOMAIN-CONTAINING PROTEIN"/>
    <property type="match status" value="1"/>
</dbReference>
<evidence type="ECO:0000313" key="3">
    <source>
        <dbReference type="EMBL" id="KAF4465914.1"/>
    </source>
</evidence>
<reference evidence="3 4" key="1">
    <citation type="submission" date="2020-01" db="EMBL/GenBank/DDBJ databases">
        <title>Identification and distribution of gene clusters putatively required for synthesis of sphingolipid metabolism inhibitors in phylogenetically diverse species of the filamentous fungus Fusarium.</title>
        <authorList>
            <person name="Kim H.-S."/>
            <person name="Busman M."/>
            <person name="Brown D.W."/>
            <person name="Divon H."/>
            <person name="Uhlig S."/>
            <person name="Proctor R.H."/>
        </authorList>
    </citation>
    <scope>NUCLEOTIDE SEQUENCE [LARGE SCALE GENOMIC DNA]</scope>
    <source>
        <strain evidence="3 4">NRRL 20459</strain>
    </source>
</reference>
<dbReference type="InterPro" id="IPR058525">
    <property type="entry name" value="DUF8212"/>
</dbReference>
<dbReference type="OrthoDB" id="20872at2759"/>
<feature type="domain" description="DUF8212" evidence="2">
    <location>
        <begin position="240"/>
        <end position="270"/>
    </location>
</feature>
<evidence type="ECO:0000259" key="1">
    <source>
        <dbReference type="Pfam" id="PF06985"/>
    </source>
</evidence>
<comment type="caution">
    <text evidence="3">The sequence shown here is derived from an EMBL/GenBank/DDBJ whole genome shotgun (WGS) entry which is preliminary data.</text>
</comment>
<organism evidence="3 4">
    <name type="scientific">Fusarium albosuccineum</name>
    <dbReference type="NCBI Taxonomy" id="1237068"/>
    <lineage>
        <taxon>Eukaryota</taxon>
        <taxon>Fungi</taxon>
        <taxon>Dikarya</taxon>
        <taxon>Ascomycota</taxon>
        <taxon>Pezizomycotina</taxon>
        <taxon>Sordariomycetes</taxon>
        <taxon>Hypocreomycetidae</taxon>
        <taxon>Hypocreales</taxon>
        <taxon>Nectriaceae</taxon>
        <taxon>Fusarium</taxon>
        <taxon>Fusarium decemcellulare species complex</taxon>
    </lineage>
</organism>
<accession>A0A8H4P844</accession>
<dbReference type="AlphaFoldDB" id="A0A8H4P844"/>
<dbReference type="Pfam" id="PF26640">
    <property type="entry name" value="DUF8212"/>
    <property type="match status" value="1"/>
</dbReference>
<dbReference type="PANTHER" id="PTHR10622:SF12">
    <property type="entry name" value="HET DOMAIN-CONTAINING PROTEIN"/>
    <property type="match status" value="1"/>
</dbReference>
<dbReference type="EMBL" id="JAADYS010000957">
    <property type="protein sequence ID" value="KAF4465914.1"/>
    <property type="molecule type" value="Genomic_DNA"/>
</dbReference>
<keyword evidence="4" id="KW-1185">Reference proteome</keyword>
<feature type="domain" description="Heterokaryon incompatibility" evidence="1">
    <location>
        <begin position="21"/>
        <end position="150"/>
    </location>
</feature>
<protein>
    <submittedName>
        <fullName evidence="3">Beta transducin</fullName>
    </submittedName>
</protein>
<evidence type="ECO:0000259" key="2">
    <source>
        <dbReference type="Pfam" id="PF26640"/>
    </source>
</evidence>
<dbReference type="Proteomes" id="UP000554235">
    <property type="component" value="Unassembled WGS sequence"/>
</dbReference>
<evidence type="ECO:0000313" key="4">
    <source>
        <dbReference type="Proteomes" id="UP000554235"/>
    </source>
</evidence>
<gene>
    <name evidence="3" type="ORF">FALBO_7228</name>
</gene>
<proteinExistence type="predicted"/>
<dbReference type="Pfam" id="PF06985">
    <property type="entry name" value="HET"/>
    <property type="match status" value="1"/>
</dbReference>
<dbReference type="InterPro" id="IPR010730">
    <property type="entry name" value="HET"/>
</dbReference>
<name>A0A8H4P844_9HYPO</name>
<sequence length="295" mass="34297">MWLINTETLQLEEFVTPPSNYAILPHTWEKDEVLFRDMGDVSHASSKAGWKKIELTCEEARRSSIPYAWVDTCCIDKRSSAELSEAINSMFMWYKQASVCYAYLSDLSVDWDANESLSISHRKLTAAAKERFKKKMWSCRWFTRGWALQELIAPDRVVFFDQDWNLVGTKSDWDFVRILAEITGISVKVLVYEPCFHEASFAQKMSWAAKRQTTKVEDLAYCLLGIFNVNMPLLYGEGNKAFLRLQEEIAKEYHDLSLFAWKQDPEKQDQLRGLFASSPAEFAHCSELQERDWSF</sequence>